<dbReference type="PATRIC" id="fig|359131.3.peg.2853"/>
<dbReference type="Proteomes" id="UP000033699">
    <property type="component" value="Unassembled WGS sequence"/>
</dbReference>
<dbReference type="RefSeq" id="WP_045705705.1">
    <property type="nucleotide sequence ID" value="NZ_JZKH01000202.1"/>
</dbReference>
<evidence type="ECO:0000256" key="1">
    <source>
        <dbReference type="ARBA" id="ARBA00023002"/>
    </source>
</evidence>
<accession>A0A0F2T3L5</accession>
<feature type="signal peptide" evidence="2">
    <location>
        <begin position="1"/>
        <end position="20"/>
    </location>
</feature>
<evidence type="ECO:0000313" key="4">
    <source>
        <dbReference type="Proteomes" id="UP000033699"/>
    </source>
</evidence>
<reference evidence="3 4" key="1">
    <citation type="submission" date="2015-02" db="EMBL/GenBank/DDBJ databases">
        <authorList>
            <person name="Ju K.-S."/>
            <person name="Doroghazi J.R."/>
            <person name="Metcalf W."/>
        </authorList>
    </citation>
    <scope>NUCLEOTIDE SEQUENCE [LARGE SCALE GENOMIC DNA]</scope>
    <source>
        <strain evidence="3 4">ATCC 31215</strain>
    </source>
</reference>
<dbReference type="OrthoDB" id="9804753at2"/>
<feature type="chain" id="PRO_5038902032" evidence="2">
    <location>
        <begin position="21"/>
        <end position="74"/>
    </location>
</feature>
<keyword evidence="4" id="KW-1185">Reference proteome</keyword>
<proteinExistence type="predicted"/>
<sequence length="74" mass="7626">MSSTALASLTPLWLGGPASAVLQVADPDDWFEPVRTIGDRQEDAPLILGHGSNVIASGTAHEGTVAVMNTRASP</sequence>
<keyword evidence="2" id="KW-0732">Signal</keyword>
<dbReference type="EMBL" id="JZKH01000202">
    <property type="protein sequence ID" value="KJS57834.1"/>
    <property type="molecule type" value="Genomic_DNA"/>
</dbReference>
<name>A0A0F2T3L5_STRR3</name>
<dbReference type="AlphaFoldDB" id="A0A0F2T3L5"/>
<dbReference type="GO" id="GO:0016491">
    <property type="term" value="F:oxidoreductase activity"/>
    <property type="evidence" value="ECO:0007669"/>
    <property type="project" value="UniProtKB-KW"/>
</dbReference>
<protein>
    <submittedName>
        <fullName evidence="3">Uncharacterized protein</fullName>
    </submittedName>
</protein>
<evidence type="ECO:0000256" key="2">
    <source>
        <dbReference type="SAM" id="SignalP"/>
    </source>
</evidence>
<keyword evidence="1" id="KW-0560">Oxidoreductase</keyword>
<comment type="caution">
    <text evidence="3">The sequence shown here is derived from an EMBL/GenBank/DDBJ whole genome shotgun (WGS) entry which is preliminary data.</text>
</comment>
<dbReference type="Gene3D" id="3.30.43.10">
    <property type="entry name" value="Uridine Diphospho-n-acetylenolpyruvylglucosamine Reductase, domain 2"/>
    <property type="match status" value="1"/>
</dbReference>
<dbReference type="InterPro" id="IPR016167">
    <property type="entry name" value="FAD-bd_PCMH_sub1"/>
</dbReference>
<organism evidence="3 4">
    <name type="scientific">Streptomyces rubellomurinus (strain ATCC 31215)</name>
    <dbReference type="NCBI Taxonomy" id="359131"/>
    <lineage>
        <taxon>Bacteria</taxon>
        <taxon>Bacillati</taxon>
        <taxon>Actinomycetota</taxon>
        <taxon>Actinomycetes</taxon>
        <taxon>Kitasatosporales</taxon>
        <taxon>Streptomycetaceae</taxon>
        <taxon>Streptomyces</taxon>
    </lineage>
</organism>
<evidence type="ECO:0000313" key="3">
    <source>
        <dbReference type="EMBL" id="KJS57834.1"/>
    </source>
</evidence>
<gene>
    <name evidence="3" type="ORF">VM95_37175</name>
</gene>